<dbReference type="SUPFAM" id="SSF46548">
    <property type="entry name" value="alpha-helical ferredoxin"/>
    <property type="match status" value="1"/>
</dbReference>
<evidence type="ECO:0000256" key="7">
    <source>
        <dbReference type="SAM" id="Phobius"/>
    </source>
</evidence>
<dbReference type="EMBL" id="FN555004">
    <property type="protein sequence ID" value="CBG40251.1"/>
    <property type="molecule type" value="Genomic_DNA"/>
</dbReference>
<dbReference type="Gene3D" id="1.10.1060.10">
    <property type="entry name" value="Alpha-helical ferredoxin"/>
    <property type="match status" value="1"/>
</dbReference>
<keyword evidence="3" id="KW-0677">Repeat</keyword>
<keyword evidence="2 6" id="KW-0479">Metal-binding</keyword>
<dbReference type="PIRSF" id="PIRSF000139">
    <property type="entry name" value="Glc_ox_4Fe-4S"/>
    <property type="match status" value="1"/>
</dbReference>
<evidence type="ECO:0000256" key="5">
    <source>
        <dbReference type="ARBA" id="ARBA00023014"/>
    </source>
</evidence>
<organism evidence="9 10">
    <name type="scientific">Helicobacter mustelae (strain ATCC 43772 / CCUG 25715 / CIP 103759 / LMG 18044 / NCTC 12198 / R85-136P)</name>
    <name type="common">Campylobacter mustelae</name>
    <dbReference type="NCBI Taxonomy" id="679897"/>
    <lineage>
        <taxon>Bacteria</taxon>
        <taxon>Pseudomonadati</taxon>
        <taxon>Campylobacterota</taxon>
        <taxon>Epsilonproteobacteria</taxon>
        <taxon>Campylobacterales</taxon>
        <taxon>Helicobacteraceae</taxon>
        <taxon>Helicobacter</taxon>
    </lineage>
</organism>
<keyword evidence="1 6" id="KW-0004">4Fe-4S</keyword>
<dbReference type="Pfam" id="PF13183">
    <property type="entry name" value="Fer4_8"/>
    <property type="match status" value="1"/>
</dbReference>
<evidence type="ECO:0000256" key="4">
    <source>
        <dbReference type="ARBA" id="ARBA00023004"/>
    </source>
</evidence>
<comment type="catalytic activity">
    <reaction evidence="6">
        <text>(R)-lactate + A = pyruvate + AH2</text>
        <dbReference type="Rhea" id="RHEA:15089"/>
        <dbReference type="ChEBI" id="CHEBI:13193"/>
        <dbReference type="ChEBI" id="CHEBI:15361"/>
        <dbReference type="ChEBI" id="CHEBI:16004"/>
        <dbReference type="ChEBI" id="CHEBI:17499"/>
    </reaction>
</comment>
<sequence>MQKIPSACVKCAKCIQACTTYQVHRDEVHSPRGFLELIEGVEISNKAGAALQSCFLCAHCVSACPLGLPVDFAIMQARSRQKKGVFERFYYFLLRHRFLMNVVFSVMACIPACAFKSKEIGVLFKLPFSHRSFLSRHKNLPRGQKSSTGTNSANVYSPANPLAPIKLIGPLDPRKMSFSPRNPSNLPASKEPLAPLNLTKPLEPEKLGNKGQKRRVAIFIGCLANYNYPSTGEALLKILDALKIEAILPRQECCAAPALFGGDMQTTLLLIKKNIEYFEDFIDDVEAILVPEATCAAVMCENWRQVLLLYEQKEWQDRWERIAPKIMLSTVFFEKHTELSSLLKSKPKKEALLTYHDPCHACHVLKSKEEPRRLLKQNFAMQELGDSQKCCGFGGVGIQLNNPKITRAVGKQKISHIVASGANVVSAECSACRIQIDALLKEEDLPIVFAHPLELIAQNL</sequence>
<protein>
    <recommendedName>
        <fullName evidence="6">Glycolate oxidase iron-sulfur subunit</fullName>
        <ecNumber evidence="6">1.1.99.14</ecNumber>
    </recommendedName>
</protein>
<dbReference type="STRING" id="679897.HMU09940"/>
<evidence type="ECO:0000256" key="3">
    <source>
        <dbReference type="ARBA" id="ARBA00022737"/>
    </source>
</evidence>
<dbReference type="InterPro" id="IPR009051">
    <property type="entry name" value="Helical_ferredxn"/>
</dbReference>
<keyword evidence="5 6" id="KW-0411">Iron-sulfur</keyword>
<reference evidence="9 10" key="1">
    <citation type="journal article" date="2010" name="BMC Genomics">
        <title>Comparative genomics and proteomics of Helicobacter mustelae, an ulcerogenic and carcinogenic gastric pathogen.</title>
        <authorList>
            <person name="O'Toole P.W."/>
            <person name="Snelling W.J."/>
            <person name="Canchaya C."/>
            <person name="Forde B.M."/>
            <person name="Hardie K.R."/>
            <person name="Josenhans C."/>
            <person name="Graham R.L.J."/>
            <person name="McMullan G."/>
            <person name="Parkhill J."/>
            <person name="Belda E."/>
            <person name="Bentley S.D."/>
        </authorList>
    </citation>
    <scope>NUCLEOTIDE SEQUENCE [LARGE SCALE GENOMIC DNA]</scope>
    <source>
        <strain evidence="10">ATCC 43772 / LMG 18044 / NCTC 12198 / 12198</strain>
    </source>
</reference>
<evidence type="ECO:0000259" key="8">
    <source>
        <dbReference type="PROSITE" id="PS51379"/>
    </source>
</evidence>
<dbReference type="InterPro" id="IPR004017">
    <property type="entry name" value="Cys_rich_dom"/>
</dbReference>
<dbReference type="PANTHER" id="PTHR32479">
    <property type="entry name" value="GLYCOLATE OXIDASE IRON-SULFUR SUBUNIT"/>
    <property type="match status" value="1"/>
</dbReference>
<dbReference type="GO" id="GO:0019154">
    <property type="term" value="F:glycolate dehydrogenase activity"/>
    <property type="evidence" value="ECO:0007669"/>
    <property type="project" value="UniProtKB-EC"/>
</dbReference>
<comment type="cofactor">
    <cofactor evidence="6">
        <name>[4Fe-4S] cluster</name>
        <dbReference type="ChEBI" id="CHEBI:49883"/>
    </cofactor>
    <text evidence="6">Binds 2 [4Fe-4S] clusters.</text>
</comment>
<accession>D3UIC8</accession>
<keyword evidence="7" id="KW-0812">Transmembrane</keyword>
<name>D3UIC8_HELM1</name>
<evidence type="ECO:0000313" key="9">
    <source>
        <dbReference type="EMBL" id="CBG40251.1"/>
    </source>
</evidence>
<dbReference type="KEGG" id="hms:HMU09940"/>
<dbReference type="Proteomes" id="UP000001522">
    <property type="component" value="Chromosome"/>
</dbReference>
<dbReference type="Pfam" id="PF02754">
    <property type="entry name" value="CCG"/>
    <property type="match status" value="2"/>
</dbReference>
<dbReference type="GO" id="GO:0051539">
    <property type="term" value="F:4 iron, 4 sulfur cluster binding"/>
    <property type="evidence" value="ECO:0007669"/>
    <property type="project" value="UniProtKB-UniRule"/>
</dbReference>
<dbReference type="AlphaFoldDB" id="D3UIC8"/>
<proteinExistence type="predicted"/>
<comment type="function">
    <text evidence="6">Component of a complex that catalyzes the oxidation of glycolate to glyoxylate.</text>
</comment>
<dbReference type="InterPro" id="IPR012257">
    <property type="entry name" value="Glc_ox_4Fe-4S"/>
</dbReference>
<dbReference type="RefSeq" id="WP_013023323.1">
    <property type="nucleotide sequence ID" value="NC_013949.1"/>
</dbReference>
<keyword evidence="6" id="KW-0813">Transport</keyword>
<evidence type="ECO:0000313" key="10">
    <source>
        <dbReference type="Proteomes" id="UP000001522"/>
    </source>
</evidence>
<keyword evidence="6" id="KW-0249">Electron transport</keyword>
<evidence type="ECO:0000256" key="1">
    <source>
        <dbReference type="ARBA" id="ARBA00022485"/>
    </source>
</evidence>
<feature type="domain" description="4Fe-4S ferredoxin-type" evidence="8">
    <location>
        <begin position="1"/>
        <end position="28"/>
    </location>
</feature>
<dbReference type="HOGENOM" id="CLU_023081_0_1_7"/>
<dbReference type="PROSITE" id="PS51379">
    <property type="entry name" value="4FE4S_FER_2"/>
    <property type="match status" value="1"/>
</dbReference>
<keyword evidence="10" id="KW-1185">Reference proteome</keyword>
<dbReference type="InterPro" id="IPR017896">
    <property type="entry name" value="4Fe4S_Fe-S-bd"/>
</dbReference>
<gene>
    <name evidence="9" type="ordered locus">HMU09940</name>
</gene>
<evidence type="ECO:0000256" key="6">
    <source>
        <dbReference type="PIRNR" id="PIRNR000139"/>
    </source>
</evidence>
<dbReference type="PANTHER" id="PTHR32479:SF20">
    <property type="entry name" value="GLYCOLATE OXIDASE IRON-SULFUR SUBUNIT"/>
    <property type="match status" value="1"/>
</dbReference>
<keyword evidence="7" id="KW-0472">Membrane</keyword>
<keyword evidence="4 6" id="KW-0408">Iron</keyword>
<dbReference type="eggNOG" id="COG0247">
    <property type="taxonomic scope" value="Bacteria"/>
</dbReference>
<feature type="transmembrane region" description="Helical" evidence="7">
    <location>
        <begin position="98"/>
        <end position="117"/>
    </location>
</feature>
<evidence type="ECO:0000256" key="2">
    <source>
        <dbReference type="ARBA" id="ARBA00022723"/>
    </source>
</evidence>
<keyword evidence="7" id="KW-1133">Transmembrane helix</keyword>
<comment type="catalytic activity">
    <reaction evidence="6">
        <text>glycolate + A = glyoxylate + AH2</text>
        <dbReference type="Rhea" id="RHEA:21264"/>
        <dbReference type="ChEBI" id="CHEBI:13193"/>
        <dbReference type="ChEBI" id="CHEBI:17499"/>
        <dbReference type="ChEBI" id="CHEBI:29805"/>
        <dbReference type="ChEBI" id="CHEBI:36655"/>
        <dbReference type="EC" id="1.1.99.14"/>
    </reaction>
</comment>
<dbReference type="GO" id="GO:0046872">
    <property type="term" value="F:metal ion binding"/>
    <property type="evidence" value="ECO:0007669"/>
    <property type="project" value="UniProtKB-UniRule"/>
</dbReference>
<dbReference type="EC" id="1.1.99.14" evidence="6"/>